<keyword evidence="4 6" id="KW-0408">Iron</keyword>
<dbReference type="AlphaFoldDB" id="B9AFS6"/>
<dbReference type="InterPro" id="IPR058240">
    <property type="entry name" value="rSAM_sf"/>
</dbReference>
<dbReference type="HOGENOM" id="CLU_044176_1_0_2"/>
<organism evidence="8 9">
    <name type="scientific">Methanobrevibacter smithii DSM 2375</name>
    <dbReference type="NCBI Taxonomy" id="483214"/>
    <lineage>
        <taxon>Archaea</taxon>
        <taxon>Methanobacteriati</taxon>
        <taxon>Methanobacteriota</taxon>
        <taxon>Methanomada group</taxon>
        <taxon>Methanobacteria</taxon>
        <taxon>Methanobacteriales</taxon>
        <taxon>Methanobacteriaceae</taxon>
        <taxon>Methanobrevibacter</taxon>
    </lineage>
</organism>
<dbReference type="GO" id="GO:0046872">
    <property type="term" value="F:metal ion binding"/>
    <property type="evidence" value="ECO:0007669"/>
    <property type="project" value="UniProtKB-KW"/>
</dbReference>
<dbReference type="Pfam" id="PF04055">
    <property type="entry name" value="Radical_SAM"/>
    <property type="match status" value="1"/>
</dbReference>
<keyword evidence="3 6" id="KW-0479">Metal-binding</keyword>
<reference evidence="8 9" key="1">
    <citation type="submission" date="2008-10" db="EMBL/GenBank/DDBJ databases">
        <authorList>
            <person name="Fulton L."/>
            <person name="Clifton S."/>
            <person name="Fulton B."/>
            <person name="Xu J."/>
            <person name="Minx P."/>
            <person name="Pepin K.H."/>
            <person name="Johnson M."/>
            <person name="Bhonagiri V."/>
            <person name="Nash W.E."/>
            <person name="Mardis E.R."/>
            <person name="Wilson R.K."/>
        </authorList>
    </citation>
    <scope>NUCLEOTIDE SEQUENCE [LARGE SCALE GENOMIC DNA]</scope>
    <source>
        <strain evidence="8 9">DSM 2375</strain>
    </source>
</reference>
<evidence type="ECO:0000256" key="5">
    <source>
        <dbReference type="ARBA" id="ARBA00023014"/>
    </source>
</evidence>
<evidence type="ECO:0000313" key="8">
    <source>
        <dbReference type="EMBL" id="EEE42316.1"/>
    </source>
</evidence>
<dbReference type="GO" id="GO:0003824">
    <property type="term" value="F:catalytic activity"/>
    <property type="evidence" value="ECO:0007669"/>
    <property type="project" value="InterPro"/>
</dbReference>
<dbReference type="CDD" id="cd01335">
    <property type="entry name" value="Radical_SAM"/>
    <property type="match status" value="1"/>
</dbReference>
<dbReference type="SUPFAM" id="SSF102114">
    <property type="entry name" value="Radical SAM enzymes"/>
    <property type="match status" value="1"/>
</dbReference>
<dbReference type="PROSITE" id="PS51918">
    <property type="entry name" value="RADICAL_SAM"/>
    <property type="match status" value="1"/>
</dbReference>
<dbReference type="InterPro" id="IPR034457">
    <property type="entry name" value="Organic_radical-activating"/>
</dbReference>
<feature type="binding site" evidence="6">
    <location>
        <position position="91"/>
    </location>
    <ligand>
        <name>[4Fe-4S] cluster</name>
        <dbReference type="ChEBI" id="CHEBI:49883"/>
        <note>4Fe-4S-S-AdoMet</note>
    </ligand>
</feature>
<dbReference type="Proteomes" id="UP000003489">
    <property type="component" value="Unassembled WGS sequence"/>
</dbReference>
<evidence type="ECO:0000256" key="1">
    <source>
        <dbReference type="ARBA" id="ARBA00022485"/>
    </source>
</evidence>
<dbReference type="PIRSF" id="PIRSF004869">
    <property type="entry name" value="PflX_prd"/>
    <property type="match status" value="1"/>
</dbReference>
<dbReference type="InterPro" id="IPR007197">
    <property type="entry name" value="rSAM"/>
</dbReference>
<dbReference type="SFLD" id="SFLDS00029">
    <property type="entry name" value="Radical_SAM"/>
    <property type="match status" value="1"/>
</dbReference>
<evidence type="ECO:0000256" key="6">
    <source>
        <dbReference type="PIRSR" id="PIRSR004869-50"/>
    </source>
</evidence>
<dbReference type="GO" id="GO:0051539">
    <property type="term" value="F:4 iron, 4 sulfur cluster binding"/>
    <property type="evidence" value="ECO:0007669"/>
    <property type="project" value="UniProtKB-KW"/>
</dbReference>
<keyword evidence="1" id="KW-0004">4Fe-4S</keyword>
<dbReference type="SFLD" id="SFLDG01101">
    <property type="entry name" value="Uncharacterised_Radical_SAM_Su"/>
    <property type="match status" value="1"/>
</dbReference>
<evidence type="ECO:0000259" key="7">
    <source>
        <dbReference type="PROSITE" id="PS51918"/>
    </source>
</evidence>
<comment type="caution">
    <text evidence="8">The sequence shown here is derived from an EMBL/GenBank/DDBJ whole genome shotgun (WGS) entry which is preliminary data.</text>
</comment>
<evidence type="ECO:0000256" key="2">
    <source>
        <dbReference type="ARBA" id="ARBA00022691"/>
    </source>
</evidence>
<reference evidence="8 9" key="2">
    <citation type="submission" date="2008-11" db="EMBL/GenBank/DDBJ databases">
        <title>Draft genome sequence of Methanobrevibacter smithii (DSM 2375).</title>
        <authorList>
            <person name="Sudarsanam P."/>
            <person name="Ley R."/>
            <person name="Guruge J."/>
            <person name="Turnbaugh P.J."/>
            <person name="Mahowald M."/>
            <person name="Liep D."/>
            <person name="Gordon J."/>
        </authorList>
    </citation>
    <scope>NUCLEOTIDE SEQUENCE [LARGE SCALE GENOMIC DNA]</scope>
    <source>
        <strain evidence="8 9">DSM 2375</strain>
    </source>
</reference>
<dbReference type="Gene3D" id="3.20.20.70">
    <property type="entry name" value="Aldolase class I"/>
    <property type="match status" value="1"/>
</dbReference>
<evidence type="ECO:0000256" key="4">
    <source>
        <dbReference type="ARBA" id="ARBA00023004"/>
    </source>
</evidence>
<feature type="domain" description="Radical SAM core" evidence="7">
    <location>
        <begin position="72"/>
        <end position="286"/>
    </location>
</feature>
<accession>B9AFS6</accession>
<keyword evidence="5 6" id="KW-0411">Iron-sulfur</keyword>
<proteinExistence type="predicted"/>
<dbReference type="EMBL" id="ABYW01000010">
    <property type="protein sequence ID" value="EEE42316.1"/>
    <property type="molecule type" value="Genomic_DNA"/>
</dbReference>
<feature type="binding site" evidence="6">
    <location>
        <position position="94"/>
    </location>
    <ligand>
        <name>[4Fe-4S] cluster</name>
        <dbReference type="ChEBI" id="CHEBI:49883"/>
        <note>4Fe-4S-S-AdoMet</note>
    </ligand>
</feature>
<protein>
    <submittedName>
        <fullName evidence="8">Radical SAM domain protein</fullName>
    </submittedName>
</protein>
<sequence length="336" mass="38142">MIIMLVSSNLFKKSSKSRKVRCEICANYCKIADGAYGICKQHKNINGELFDESFGIVSSLNADPIEKKPLYHFLPGTLTYSVGGFGCNMGCLHCQNYMISKEFDKISDRLNILPETIVENAISQGCKSIAWTYNEPTIHLPFNKKTSLLGRRKNLKIIYVSNGYMSSHSLSEILEFVDAFNIDLKSMSQNFYKKICGADLNIVLDNLKRIYEADKHLEITNLLINDYNDSAEEITKLANFIVDNLGCNVPLHFSRAFPYYKLNDIAPTSEDKLFEAKKIANECGLEYVYIGNLECDTNTYCPNCGETLLKRNSYSTEVLNKNKKCMKCGKELNIRF</sequence>
<dbReference type="PANTHER" id="PTHR30352:SF5">
    <property type="entry name" value="PYRUVATE FORMATE-LYASE 1-ACTIVATING ENZYME"/>
    <property type="match status" value="1"/>
</dbReference>
<dbReference type="NCBIfam" id="TIGR04337">
    <property type="entry name" value="AmmeMemoSam_rS"/>
    <property type="match status" value="1"/>
</dbReference>
<keyword evidence="2 6" id="KW-0949">S-adenosyl-L-methionine</keyword>
<feature type="binding site" evidence="6">
    <location>
        <position position="87"/>
    </location>
    <ligand>
        <name>[4Fe-4S] cluster</name>
        <dbReference type="ChEBI" id="CHEBI:49883"/>
        <note>4Fe-4S-S-AdoMet</note>
    </ligand>
</feature>
<dbReference type="InterPro" id="IPR027596">
    <property type="entry name" value="AmmeMemoSam_rS"/>
</dbReference>
<dbReference type="PATRIC" id="fig|483214.13.peg.1176"/>
<evidence type="ECO:0000313" key="9">
    <source>
        <dbReference type="Proteomes" id="UP000003489"/>
    </source>
</evidence>
<name>B9AFS6_METSM</name>
<dbReference type="InterPro" id="IPR013785">
    <property type="entry name" value="Aldolase_TIM"/>
</dbReference>
<dbReference type="InterPro" id="IPR016431">
    <property type="entry name" value="Pyrv-formate_lyase-activ_prd"/>
</dbReference>
<comment type="cofactor">
    <cofactor evidence="6">
        <name>[4Fe-4S] cluster</name>
        <dbReference type="ChEBI" id="CHEBI:49883"/>
    </cofactor>
    <text evidence="6">Binds 1 [4Fe-4S] cluster. The cluster is coordinated with 3 cysteines and an exchangeable S-adenosyl-L-methionine.</text>
</comment>
<evidence type="ECO:0000256" key="3">
    <source>
        <dbReference type="ARBA" id="ARBA00022723"/>
    </source>
</evidence>
<dbReference type="PANTHER" id="PTHR30352">
    <property type="entry name" value="PYRUVATE FORMATE-LYASE-ACTIVATING ENZYME"/>
    <property type="match status" value="1"/>
</dbReference>
<gene>
    <name evidence="8" type="ORF">METSMIALI_01226</name>
</gene>